<evidence type="ECO:0000256" key="1">
    <source>
        <dbReference type="ARBA" id="ARBA00004496"/>
    </source>
</evidence>
<dbReference type="PRINTS" id="PR01438">
    <property type="entry name" value="UNVRSLSTRESS"/>
</dbReference>
<feature type="domain" description="UspA" evidence="6">
    <location>
        <begin position="4"/>
        <end position="142"/>
    </location>
</feature>
<dbReference type="Gene3D" id="3.40.50.620">
    <property type="entry name" value="HUPs"/>
    <property type="match status" value="1"/>
</dbReference>
<evidence type="ECO:0000256" key="3">
    <source>
        <dbReference type="ARBA" id="ARBA00011738"/>
    </source>
</evidence>
<keyword evidence="8" id="KW-1185">Reference proteome</keyword>
<protein>
    <recommendedName>
        <fullName evidence="5">Universal stress protein</fullName>
    </recommendedName>
</protein>
<accession>A0A380MPN8</accession>
<evidence type="ECO:0000256" key="4">
    <source>
        <dbReference type="ARBA" id="ARBA00022490"/>
    </source>
</evidence>
<reference evidence="7 8" key="1">
    <citation type="submission" date="2018-06" db="EMBL/GenBank/DDBJ databases">
        <authorList>
            <consortium name="Pathogen Informatics"/>
            <person name="Doyle S."/>
        </authorList>
    </citation>
    <scope>NUCLEOTIDE SEQUENCE [LARGE SCALE GENOMIC DNA]</scope>
    <source>
        <strain evidence="7 8">NCTC13337</strain>
    </source>
</reference>
<name>A0A380MPN8_9GAMM</name>
<dbReference type="InterPro" id="IPR006016">
    <property type="entry name" value="UspA"/>
</dbReference>
<evidence type="ECO:0000256" key="5">
    <source>
        <dbReference type="PIRNR" id="PIRNR006276"/>
    </source>
</evidence>
<organism evidence="7 8">
    <name type="scientific">Suttonella ornithocola</name>
    <dbReference type="NCBI Taxonomy" id="279832"/>
    <lineage>
        <taxon>Bacteria</taxon>
        <taxon>Pseudomonadati</taxon>
        <taxon>Pseudomonadota</taxon>
        <taxon>Gammaproteobacteria</taxon>
        <taxon>Cardiobacteriales</taxon>
        <taxon>Cardiobacteriaceae</taxon>
        <taxon>Suttonella</taxon>
    </lineage>
</organism>
<dbReference type="GO" id="GO:0005737">
    <property type="term" value="C:cytoplasm"/>
    <property type="evidence" value="ECO:0007669"/>
    <property type="project" value="UniProtKB-SubCell"/>
</dbReference>
<dbReference type="AlphaFoldDB" id="A0A380MPN8"/>
<proteinExistence type="inferred from homology"/>
<dbReference type="Proteomes" id="UP000254601">
    <property type="component" value="Unassembled WGS sequence"/>
</dbReference>
<dbReference type="PIRSF" id="PIRSF006276">
    <property type="entry name" value="UspA"/>
    <property type="match status" value="1"/>
</dbReference>
<dbReference type="OrthoDB" id="9792500at2"/>
<dbReference type="RefSeq" id="WP_072576666.1">
    <property type="nucleotide sequence ID" value="NZ_LWHB01000090.1"/>
</dbReference>
<dbReference type="PANTHER" id="PTHR46268:SF23">
    <property type="entry name" value="UNIVERSAL STRESS PROTEIN A-RELATED"/>
    <property type="match status" value="1"/>
</dbReference>
<evidence type="ECO:0000313" key="7">
    <source>
        <dbReference type="EMBL" id="SUO93671.1"/>
    </source>
</evidence>
<gene>
    <name evidence="7" type="primary">uspA2</name>
    <name evidence="7" type="ORF">NCTC13337_00345</name>
</gene>
<dbReference type="PANTHER" id="PTHR46268">
    <property type="entry name" value="STRESS RESPONSE PROTEIN NHAX"/>
    <property type="match status" value="1"/>
</dbReference>
<comment type="similarity">
    <text evidence="2 5">Belongs to the universal stress protein A family.</text>
</comment>
<keyword evidence="4 5" id="KW-0963">Cytoplasm</keyword>
<sequence length="147" mass="15852">MSGYKHILLVTDLREDCGIVAEAAKQMLDNADTHLSVLHIVEETVLTAGYEIVPIVPVGDESELTSQAQKKLKALLDKHGLQGQIHIDTALSTRRGILDYAETVKPDLIVIGRHKRSGLASLLGATADDILPAVECDVLVVRLGKPV</sequence>
<dbReference type="EMBL" id="UHIC01000001">
    <property type="protein sequence ID" value="SUO93671.1"/>
    <property type="molecule type" value="Genomic_DNA"/>
</dbReference>
<dbReference type="Pfam" id="PF00582">
    <property type="entry name" value="Usp"/>
    <property type="match status" value="1"/>
</dbReference>
<evidence type="ECO:0000256" key="2">
    <source>
        <dbReference type="ARBA" id="ARBA00008791"/>
    </source>
</evidence>
<dbReference type="InterPro" id="IPR014729">
    <property type="entry name" value="Rossmann-like_a/b/a_fold"/>
</dbReference>
<evidence type="ECO:0000313" key="8">
    <source>
        <dbReference type="Proteomes" id="UP000254601"/>
    </source>
</evidence>
<dbReference type="InterPro" id="IPR006015">
    <property type="entry name" value="Universal_stress_UspA"/>
</dbReference>
<evidence type="ECO:0000259" key="6">
    <source>
        <dbReference type="Pfam" id="PF00582"/>
    </source>
</evidence>
<comment type="subunit">
    <text evidence="3">Homodimer.</text>
</comment>
<dbReference type="SUPFAM" id="SSF52402">
    <property type="entry name" value="Adenine nucleotide alpha hydrolases-like"/>
    <property type="match status" value="1"/>
</dbReference>
<comment type="subcellular location">
    <subcellularLocation>
        <location evidence="1 5">Cytoplasm</location>
    </subcellularLocation>
</comment>